<name>A0A5B7ILS3_PORTR</name>
<protein>
    <submittedName>
        <fullName evidence="1">Uncharacterized protein</fullName>
    </submittedName>
</protein>
<dbReference type="AlphaFoldDB" id="A0A5B7ILS3"/>
<dbReference type="EMBL" id="VSRR010066451">
    <property type="protein sequence ID" value="MPC84792.1"/>
    <property type="molecule type" value="Genomic_DNA"/>
</dbReference>
<evidence type="ECO:0000313" key="1">
    <source>
        <dbReference type="EMBL" id="MPC84792.1"/>
    </source>
</evidence>
<dbReference type="OrthoDB" id="6367601at2759"/>
<keyword evidence="2" id="KW-1185">Reference proteome</keyword>
<evidence type="ECO:0000313" key="2">
    <source>
        <dbReference type="Proteomes" id="UP000324222"/>
    </source>
</evidence>
<reference evidence="1 2" key="1">
    <citation type="submission" date="2019-05" db="EMBL/GenBank/DDBJ databases">
        <title>Another draft genome of Portunus trituberculatus and its Hox gene families provides insights of decapod evolution.</title>
        <authorList>
            <person name="Jeong J.-H."/>
            <person name="Song I."/>
            <person name="Kim S."/>
            <person name="Choi T."/>
            <person name="Kim D."/>
            <person name="Ryu S."/>
            <person name="Kim W."/>
        </authorList>
    </citation>
    <scope>NUCLEOTIDE SEQUENCE [LARGE SCALE GENOMIC DNA]</scope>
    <source>
        <tissue evidence="1">Muscle</tissue>
    </source>
</reference>
<dbReference type="Proteomes" id="UP000324222">
    <property type="component" value="Unassembled WGS sequence"/>
</dbReference>
<sequence length="102" mass="11740">MKILRVTYDSRLTFRTHIKQLARTVAGKLASFRRISWLLDARGRELLYKSHVRSSLKYSCLTWVGAASSHLGLLDKIQRRAERIIWDGQQEQVPSLHSPAPP</sequence>
<proteinExistence type="predicted"/>
<accession>A0A5B7ILS3</accession>
<gene>
    <name evidence="1" type="ORF">E2C01_079542</name>
</gene>
<comment type="caution">
    <text evidence="1">The sequence shown here is derived from an EMBL/GenBank/DDBJ whole genome shotgun (WGS) entry which is preliminary data.</text>
</comment>
<organism evidence="1 2">
    <name type="scientific">Portunus trituberculatus</name>
    <name type="common">Swimming crab</name>
    <name type="synonym">Neptunus trituberculatus</name>
    <dbReference type="NCBI Taxonomy" id="210409"/>
    <lineage>
        <taxon>Eukaryota</taxon>
        <taxon>Metazoa</taxon>
        <taxon>Ecdysozoa</taxon>
        <taxon>Arthropoda</taxon>
        <taxon>Crustacea</taxon>
        <taxon>Multicrustacea</taxon>
        <taxon>Malacostraca</taxon>
        <taxon>Eumalacostraca</taxon>
        <taxon>Eucarida</taxon>
        <taxon>Decapoda</taxon>
        <taxon>Pleocyemata</taxon>
        <taxon>Brachyura</taxon>
        <taxon>Eubrachyura</taxon>
        <taxon>Portunoidea</taxon>
        <taxon>Portunidae</taxon>
        <taxon>Portuninae</taxon>
        <taxon>Portunus</taxon>
    </lineage>
</organism>